<evidence type="ECO:0000256" key="1">
    <source>
        <dbReference type="ARBA" id="ARBA00004123"/>
    </source>
</evidence>
<evidence type="ECO:0000256" key="5">
    <source>
        <dbReference type="ARBA" id="ARBA00023054"/>
    </source>
</evidence>
<dbReference type="EMBL" id="SOZI01000141">
    <property type="protein sequence ID" value="TNY18392.1"/>
    <property type="molecule type" value="Genomic_DNA"/>
</dbReference>
<protein>
    <submittedName>
        <fullName evidence="10">Proteophosphoglycan ppg4</fullName>
    </submittedName>
</protein>
<organism evidence="10 11">
    <name type="scientific">Rhodotorula diobovata</name>
    <dbReference type="NCBI Taxonomy" id="5288"/>
    <lineage>
        <taxon>Eukaryota</taxon>
        <taxon>Fungi</taxon>
        <taxon>Dikarya</taxon>
        <taxon>Basidiomycota</taxon>
        <taxon>Pucciniomycotina</taxon>
        <taxon>Microbotryomycetes</taxon>
        <taxon>Sporidiobolales</taxon>
        <taxon>Sporidiobolaceae</taxon>
        <taxon>Rhodotorula</taxon>
    </lineage>
</organism>
<dbReference type="InterPro" id="IPR020993">
    <property type="entry name" value="Centromere_CenpK"/>
</dbReference>
<evidence type="ECO:0000256" key="6">
    <source>
        <dbReference type="ARBA" id="ARBA00023242"/>
    </source>
</evidence>
<name>A0A5C5FPY5_9BASI</name>
<evidence type="ECO:0000256" key="7">
    <source>
        <dbReference type="ARBA" id="ARBA00023328"/>
    </source>
</evidence>
<dbReference type="GO" id="GO:0000775">
    <property type="term" value="C:chromosome, centromeric region"/>
    <property type="evidence" value="ECO:0007669"/>
    <property type="project" value="UniProtKB-SubCell"/>
</dbReference>
<keyword evidence="11" id="KW-1185">Reference proteome</keyword>
<gene>
    <name evidence="10" type="ORF">DMC30DRAFT_426831</name>
</gene>
<reference evidence="10 11" key="1">
    <citation type="submission" date="2019-03" db="EMBL/GenBank/DDBJ databases">
        <title>Rhodosporidium diobovatum UCD-FST 08-225 genome sequencing, assembly, and annotation.</title>
        <authorList>
            <person name="Fakankun I.U."/>
            <person name="Fristensky B."/>
            <person name="Levin D.B."/>
        </authorList>
    </citation>
    <scope>NUCLEOTIDE SEQUENCE [LARGE SCALE GENOMIC DNA]</scope>
    <source>
        <strain evidence="10 11">UCD-FST 08-225</strain>
    </source>
</reference>
<evidence type="ECO:0000256" key="4">
    <source>
        <dbReference type="ARBA" id="ARBA00022454"/>
    </source>
</evidence>
<accession>A0A5C5FPY5</accession>
<dbReference type="GO" id="GO:0005634">
    <property type="term" value="C:nucleus"/>
    <property type="evidence" value="ECO:0007669"/>
    <property type="project" value="UniProtKB-SubCell"/>
</dbReference>
<proteinExistence type="inferred from homology"/>
<sequence length="287" mass="30576">MNVVQAPAASAGEDRAEPDAEMLACEAGNEQLRREIQEIDRQLQELGDPPEETNDALKRIAALERELASVEASLASLHAPVPPPASADLRKLEEARTQVVDTAEELEKAFAWETERKEDEEAALERDKSLFADATSLHAALSTRAAAAAASFSPRSTGDTLVLRAQGLVSHLSRRSQALRRALLGIASAPSAAAFDLGTWLRSDPTLSSAATANGGASPTAAGGVRDRQENRAFQLKKLLEALMNRSLLSDSYPPELVTFLVRAQVAVAHPTAEGKVRLVDFGGLAP</sequence>
<evidence type="ECO:0000256" key="3">
    <source>
        <dbReference type="ARBA" id="ARBA00005795"/>
    </source>
</evidence>
<dbReference type="PANTHER" id="PTHR14401">
    <property type="entry name" value="CENTROMERE PROTEIN K"/>
    <property type="match status" value="1"/>
</dbReference>
<dbReference type="GO" id="GO:0000070">
    <property type="term" value="P:mitotic sister chromatid segregation"/>
    <property type="evidence" value="ECO:0007669"/>
    <property type="project" value="TreeGrafter"/>
</dbReference>
<keyword evidence="6" id="KW-0539">Nucleus</keyword>
<evidence type="ECO:0000256" key="2">
    <source>
        <dbReference type="ARBA" id="ARBA00004584"/>
    </source>
</evidence>
<comment type="similarity">
    <text evidence="3">Belongs to the CENP-K/MCM22 family.</text>
</comment>
<comment type="caution">
    <text evidence="10">The sequence shown here is derived from an EMBL/GenBank/DDBJ whole genome shotgun (WGS) entry which is preliminary data.</text>
</comment>
<evidence type="ECO:0000313" key="11">
    <source>
        <dbReference type="Proteomes" id="UP000311382"/>
    </source>
</evidence>
<evidence type="ECO:0000256" key="9">
    <source>
        <dbReference type="SAM" id="MobiDB-lite"/>
    </source>
</evidence>
<evidence type="ECO:0000313" key="10">
    <source>
        <dbReference type="EMBL" id="TNY18392.1"/>
    </source>
</evidence>
<comment type="subcellular location">
    <subcellularLocation>
        <location evidence="2">Chromosome</location>
        <location evidence="2">Centromere</location>
    </subcellularLocation>
    <subcellularLocation>
        <location evidence="1">Nucleus</location>
    </subcellularLocation>
</comment>
<keyword evidence="4" id="KW-0158">Chromosome</keyword>
<dbReference type="PANTHER" id="PTHR14401:SF6">
    <property type="entry name" value="CENTROMERE PROTEIN K"/>
    <property type="match status" value="1"/>
</dbReference>
<dbReference type="Proteomes" id="UP000311382">
    <property type="component" value="Unassembled WGS sequence"/>
</dbReference>
<dbReference type="Gene3D" id="1.10.287.1490">
    <property type="match status" value="1"/>
</dbReference>
<dbReference type="AlphaFoldDB" id="A0A5C5FPY5"/>
<feature type="region of interest" description="Disordered" evidence="9">
    <location>
        <begin position="209"/>
        <end position="228"/>
    </location>
</feature>
<dbReference type="GO" id="GO:0051382">
    <property type="term" value="P:kinetochore assembly"/>
    <property type="evidence" value="ECO:0007669"/>
    <property type="project" value="InterPro"/>
</dbReference>
<keyword evidence="7" id="KW-0137">Centromere</keyword>
<dbReference type="OrthoDB" id="2525827at2759"/>
<keyword evidence="5 8" id="KW-0175">Coiled coil</keyword>
<feature type="coiled-coil region" evidence="8">
    <location>
        <begin position="22"/>
        <end position="109"/>
    </location>
</feature>
<evidence type="ECO:0000256" key="8">
    <source>
        <dbReference type="SAM" id="Coils"/>
    </source>
</evidence>